<name>A0A9X2XVH9_9BACT</name>
<gene>
    <name evidence="1" type="ORF">OCK74_13330</name>
</gene>
<proteinExistence type="predicted"/>
<evidence type="ECO:0000313" key="2">
    <source>
        <dbReference type="Proteomes" id="UP001155483"/>
    </source>
</evidence>
<keyword evidence="2" id="KW-1185">Reference proteome</keyword>
<dbReference type="EMBL" id="JAOTIF010000009">
    <property type="protein sequence ID" value="MCU7550099.1"/>
    <property type="molecule type" value="Genomic_DNA"/>
</dbReference>
<comment type="caution">
    <text evidence="1">The sequence shown here is derived from an EMBL/GenBank/DDBJ whole genome shotgun (WGS) entry which is preliminary data.</text>
</comment>
<organism evidence="1 2">
    <name type="scientific">Paraflavisolibacter caeni</name>
    <dbReference type="NCBI Taxonomy" id="2982496"/>
    <lineage>
        <taxon>Bacteria</taxon>
        <taxon>Pseudomonadati</taxon>
        <taxon>Bacteroidota</taxon>
        <taxon>Chitinophagia</taxon>
        <taxon>Chitinophagales</taxon>
        <taxon>Chitinophagaceae</taxon>
        <taxon>Paraflavisolibacter</taxon>
    </lineage>
</organism>
<reference evidence="1" key="2">
    <citation type="submission" date="2023-04" db="EMBL/GenBank/DDBJ databases">
        <title>Paracnuella aquatica gen. nov., sp. nov., a member of the family Chitinophagaceae isolated from a hot spring.</title>
        <authorList>
            <person name="Wang C."/>
        </authorList>
    </citation>
    <scope>NUCLEOTIDE SEQUENCE</scope>
    <source>
        <strain evidence="1">LB-8</strain>
    </source>
</reference>
<reference evidence="1" key="1">
    <citation type="submission" date="2022-09" db="EMBL/GenBank/DDBJ databases">
        <authorList>
            <person name="Yuan C."/>
            <person name="Ke Z."/>
        </authorList>
    </citation>
    <scope>NUCLEOTIDE SEQUENCE</scope>
    <source>
        <strain evidence="1">LB-8</strain>
    </source>
</reference>
<evidence type="ECO:0000313" key="1">
    <source>
        <dbReference type="EMBL" id="MCU7550099.1"/>
    </source>
</evidence>
<dbReference type="RefSeq" id="WP_279297539.1">
    <property type="nucleotide sequence ID" value="NZ_JAOTIF010000009.1"/>
</dbReference>
<sequence length="172" mass="20643">MKKKRYVQLYILVALFLFVHLFIAKFYSEPYPSLVFPSFSKIGKRHDIIVVPFQNVYAIDKMHDTFFVNKKKVFSISKLVHVNKMIETVKLKEYLISKYKEDIKQYKSKKIIDILNDKQLFISLTKKNLQRLYPNKSFVSLLIIEGKRKYSAKKQEFYNEVFDERKTLIKLI</sequence>
<dbReference type="Proteomes" id="UP001155483">
    <property type="component" value="Unassembled WGS sequence"/>
</dbReference>
<accession>A0A9X2XVH9</accession>
<protein>
    <submittedName>
        <fullName evidence="1">Uncharacterized protein</fullName>
    </submittedName>
</protein>
<dbReference type="AlphaFoldDB" id="A0A9X2XVH9"/>